<dbReference type="EMBL" id="CP159204">
    <property type="protein sequence ID" value="XCF17332.1"/>
    <property type="molecule type" value="Genomic_DNA"/>
</dbReference>
<dbReference type="InterPro" id="IPR006059">
    <property type="entry name" value="SBP"/>
</dbReference>
<dbReference type="AlphaFoldDB" id="A0AAU8CEH7"/>
<dbReference type="Gene3D" id="3.40.190.10">
    <property type="entry name" value="Periplasmic binding protein-like II"/>
    <property type="match status" value="2"/>
</dbReference>
<keyword evidence="1" id="KW-0732">Signal</keyword>
<protein>
    <submittedName>
        <fullName evidence="3">Thiamine ABC transporter substrate-binding protein</fullName>
    </submittedName>
</protein>
<proteinExistence type="predicted"/>
<evidence type="ECO:0000256" key="2">
    <source>
        <dbReference type="SAM" id="MobiDB-lite"/>
    </source>
</evidence>
<dbReference type="GO" id="GO:0015888">
    <property type="term" value="P:thiamine transport"/>
    <property type="evidence" value="ECO:0007669"/>
    <property type="project" value="InterPro"/>
</dbReference>
<dbReference type="SUPFAM" id="SSF53850">
    <property type="entry name" value="Periplasmic binding protein-like II"/>
    <property type="match status" value="1"/>
</dbReference>
<gene>
    <name evidence="3" type="ORF">ABSL23_04760</name>
</gene>
<dbReference type="GeneID" id="91108435"/>
<dbReference type="RefSeq" id="WP_353634917.1">
    <property type="nucleotide sequence ID" value="NZ_CP159204.1"/>
</dbReference>
<feature type="compositionally biased region" description="Low complexity" evidence="2">
    <location>
        <begin position="30"/>
        <end position="54"/>
    </location>
</feature>
<name>A0AAU8CEH7_9EURY</name>
<dbReference type="InterPro" id="IPR005948">
    <property type="entry name" value="ThiB-like"/>
</dbReference>
<evidence type="ECO:0000256" key="1">
    <source>
        <dbReference type="ARBA" id="ARBA00022729"/>
    </source>
</evidence>
<feature type="region of interest" description="Disordered" evidence="2">
    <location>
        <begin position="26"/>
        <end position="54"/>
    </location>
</feature>
<dbReference type="PROSITE" id="PS51257">
    <property type="entry name" value="PROKAR_LIPOPROTEIN"/>
    <property type="match status" value="1"/>
</dbReference>
<reference evidence="3" key="1">
    <citation type="submission" date="2024-06" db="EMBL/GenBank/DDBJ databases">
        <title>Genome Sequence of an extremely halophilic archaeon isolated from Permian era halite, Salado Formation, Carlsbad, New Mexico: Halobacterium sp. strain NMX12-1.</title>
        <authorList>
            <person name="Sotoa L."/>
            <person name="DasSarma P."/>
            <person name="Anton B.P."/>
            <person name="Vincze T."/>
            <person name="Verma I."/>
            <person name="Eralp B."/>
            <person name="Powers D.W."/>
            <person name="Dozier B.L."/>
            <person name="Roberts R.J."/>
            <person name="DasSarma S."/>
        </authorList>
    </citation>
    <scope>NUCLEOTIDE SEQUENCE</scope>
    <source>
        <strain evidence="3">NMX12-1</strain>
    </source>
</reference>
<dbReference type="GO" id="GO:0030975">
    <property type="term" value="F:thiamine binding"/>
    <property type="evidence" value="ECO:0007669"/>
    <property type="project" value="InterPro"/>
</dbReference>
<dbReference type="PANTHER" id="PTHR30006">
    <property type="entry name" value="THIAMINE-BINDING PERIPLASMIC PROTEIN-RELATED"/>
    <property type="match status" value="1"/>
</dbReference>
<dbReference type="PANTHER" id="PTHR30006:SF2">
    <property type="entry name" value="ABC TRANSPORTER SUBSTRATE-BINDING PROTEIN"/>
    <property type="match status" value="1"/>
</dbReference>
<evidence type="ECO:0000313" key="3">
    <source>
        <dbReference type="EMBL" id="XCF17332.1"/>
    </source>
</evidence>
<dbReference type="NCBIfam" id="TIGR01254">
    <property type="entry name" value="sfuA"/>
    <property type="match status" value="1"/>
</dbReference>
<organism evidence="3">
    <name type="scientific">Halobacterium sp. NMX12-1</name>
    <dbReference type="NCBI Taxonomy" id="3166650"/>
    <lineage>
        <taxon>Archaea</taxon>
        <taxon>Methanobacteriati</taxon>
        <taxon>Methanobacteriota</taxon>
        <taxon>Stenosarchaea group</taxon>
        <taxon>Halobacteria</taxon>
        <taxon>Halobacteriales</taxon>
        <taxon>Halobacteriaceae</taxon>
        <taxon>Halobacterium</taxon>
    </lineage>
</organism>
<dbReference type="KEGG" id="hanx:ABSL23_04760"/>
<dbReference type="Pfam" id="PF13416">
    <property type="entry name" value="SBP_bac_8"/>
    <property type="match status" value="1"/>
</dbReference>
<sequence length="374" mass="41330">MRRRDYLKTAGVGAAGLLTAGCLQVEESEQTSTSTTTDASTTEGTTTGTTSESTEPLTVATYDSFFGDEGTAGRWLKDQWEADHDTEIEYTAPSNGINEFIQRKDQNAGIDADLFVGLNTPDLVRVDQSLPDSDLFDDLRADLDNDGDVKESLEIDPENRVVAYDTGYITPVYDSTEIDDPETFDALLEPEYEGTLLAQNAQSSDPGLAFLLWTIHEKGPDVYLDYWEDLLANDVRVLDDWTPAYNAFTAGERPMVVSYSTDQVYYNSEEELPHHQISFLNDQGYANPETVGRFADSDQPETAADFVDFVLTDEAQASVAQKNVQIPATTTASLPEGYAEYAKEPPEPVTFTYEELTGNLDGWTEEWAQLVASN</sequence>
<accession>A0AAU8CEH7</accession>